<reference evidence="1" key="2">
    <citation type="submission" date="2023-01" db="EMBL/GenBank/DDBJ databases">
        <authorList>
            <person name="Sun Q."/>
            <person name="Evtushenko L."/>
        </authorList>
    </citation>
    <scope>NUCLEOTIDE SEQUENCE</scope>
    <source>
        <strain evidence="1">VKM Ac-1246</strain>
    </source>
</reference>
<evidence type="ECO:0000313" key="1">
    <source>
        <dbReference type="EMBL" id="GLJ69739.1"/>
    </source>
</evidence>
<keyword evidence="2" id="KW-1185">Reference proteome</keyword>
<proteinExistence type="predicted"/>
<organism evidence="1 2">
    <name type="scientific">Nocardioides luteus</name>
    <dbReference type="NCBI Taxonomy" id="1844"/>
    <lineage>
        <taxon>Bacteria</taxon>
        <taxon>Bacillati</taxon>
        <taxon>Actinomycetota</taxon>
        <taxon>Actinomycetes</taxon>
        <taxon>Propionibacteriales</taxon>
        <taxon>Nocardioidaceae</taxon>
        <taxon>Nocardioides</taxon>
    </lineage>
</organism>
<dbReference type="RefSeq" id="WP_189120864.1">
    <property type="nucleotide sequence ID" value="NZ_BMRK01000032.1"/>
</dbReference>
<sequence>MTNGVCCLEGKGRNTLDGRASVRPILELLEGQRQIRHHISPVINSAQIGHYLQEWGKASYGSYMTLFLAMHGTEGHINWSSNQRDSLSLARLATMMPDNAGNCYASSSTAIPTSPNAWASS</sequence>
<accession>A0ABQ5T0Y8</accession>
<dbReference type="EMBL" id="BSEL01000007">
    <property type="protein sequence ID" value="GLJ69739.1"/>
    <property type="molecule type" value="Genomic_DNA"/>
</dbReference>
<reference evidence="1" key="1">
    <citation type="journal article" date="2014" name="Int. J. Syst. Evol. Microbiol.">
        <title>Complete genome of a new Firmicutes species belonging to the dominant human colonic microbiota ('Ruminococcus bicirculans') reveals two chromosomes and a selective capacity to utilize plant glucans.</title>
        <authorList>
            <consortium name="NISC Comparative Sequencing Program"/>
            <person name="Wegmann U."/>
            <person name="Louis P."/>
            <person name="Goesmann A."/>
            <person name="Henrissat B."/>
            <person name="Duncan S.H."/>
            <person name="Flint H.J."/>
        </authorList>
    </citation>
    <scope>NUCLEOTIDE SEQUENCE</scope>
    <source>
        <strain evidence="1">VKM Ac-1246</strain>
    </source>
</reference>
<dbReference type="Proteomes" id="UP001142292">
    <property type="component" value="Unassembled WGS sequence"/>
</dbReference>
<name>A0ABQ5T0Y8_9ACTN</name>
<comment type="caution">
    <text evidence="1">The sequence shown here is derived from an EMBL/GenBank/DDBJ whole genome shotgun (WGS) entry which is preliminary data.</text>
</comment>
<evidence type="ECO:0000313" key="2">
    <source>
        <dbReference type="Proteomes" id="UP001142292"/>
    </source>
</evidence>
<gene>
    <name evidence="1" type="ORF">GCM10017579_37750</name>
</gene>
<protein>
    <submittedName>
        <fullName evidence="1">Uncharacterized protein</fullName>
    </submittedName>
</protein>